<dbReference type="InterPro" id="IPR011989">
    <property type="entry name" value="ARM-like"/>
</dbReference>
<protein>
    <submittedName>
        <fullName evidence="1">HEAT repeat domain-containing protein</fullName>
    </submittedName>
</protein>
<proteinExistence type="predicted"/>
<dbReference type="InterPro" id="IPR016024">
    <property type="entry name" value="ARM-type_fold"/>
</dbReference>
<dbReference type="SUPFAM" id="SSF48371">
    <property type="entry name" value="ARM repeat"/>
    <property type="match status" value="1"/>
</dbReference>
<dbReference type="EMBL" id="DSKY01000020">
    <property type="protein sequence ID" value="HDY59372.1"/>
    <property type="molecule type" value="Genomic_DNA"/>
</dbReference>
<organism evidence="1">
    <name type="scientific">candidate division WOR-3 bacterium</name>
    <dbReference type="NCBI Taxonomy" id="2052148"/>
    <lineage>
        <taxon>Bacteria</taxon>
        <taxon>Bacteria division WOR-3</taxon>
    </lineage>
</organism>
<gene>
    <name evidence="1" type="ORF">ENP86_07465</name>
</gene>
<accession>A0A7V1EID7</accession>
<name>A0A7V1EID7_UNCW3</name>
<dbReference type="Gene3D" id="1.25.10.10">
    <property type="entry name" value="Leucine-rich Repeat Variant"/>
    <property type="match status" value="1"/>
</dbReference>
<comment type="caution">
    <text evidence="1">The sequence shown here is derived from an EMBL/GenBank/DDBJ whole genome shotgun (WGS) entry which is preliminary data.</text>
</comment>
<dbReference type="AlphaFoldDB" id="A0A7V1EID7"/>
<reference evidence="1" key="1">
    <citation type="journal article" date="2020" name="mSystems">
        <title>Genome- and Community-Level Interaction Insights into Carbon Utilization and Element Cycling Functions of Hydrothermarchaeota in Hydrothermal Sediment.</title>
        <authorList>
            <person name="Zhou Z."/>
            <person name="Liu Y."/>
            <person name="Xu W."/>
            <person name="Pan J."/>
            <person name="Luo Z.H."/>
            <person name="Li M."/>
        </authorList>
    </citation>
    <scope>NUCLEOTIDE SEQUENCE [LARGE SCALE GENOMIC DNA]</scope>
    <source>
        <strain evidence="1">SpSt-258</strain>
    </source>
</reference>
<sequence length="923" mass="103550">MLTFIIFSFLIWQKPDTLWQVEQKYIYEGLNLLNLSKIDLEYDKHWIQDSFRIKVVTELMNHPMSVPDYILYSGRKIKGLSHLSEYVDFCSNEITNKPVISAKFRSKELIPLINEVFNLTKSHLDKAFIKLNPAELDSLLYTAPSLWADEADSLERGYVGALHKEFRVERDTGTTLETLELLNLTKKIDIYELHNAGSTLAQGVEKIKEIVEKLFSEDNFTFKEISGVKGSVYEVFELPGGFKGVIGGPDDNGYIEDFAVIIEPGGNDTYSGRCAGAVGGLSSPVSFVIDLSGDDVYRNDKKLVNHGAGFFGAGILWDLSGNDTYTGFHISQGAGIYGIGMLIDEKGFDNYRGGYFVQGAGNFGTGILLDYQQDDVYHAYSWAQGMGGVWGYGLLYNKDGDDIYYAGGQYLHMPLDPDQFRSFAQGFGFGFRDVASGGIGFLLDCTGNDKYISEVYGQATSYWFALGMLLDEQGNDLYSAAQYSQGAGIHLSVGGLLDLEGDDHYFSRFGPAQGEGHDVAVGFLLDKDGDDVYYASGGQGIGLTNSVGIFIDTRGNDDYCSREGMSQAGANWTRGTGGIGLFIDLQGEDRYAEKDKGKNNHIWTSGTYALGMDLEAVEPKKEPWEDTITTFSELDTMQSDSAKMARLFYYGSLWEVRADIPKARTGRRILINEFKEKAVEYIFKNEMRTFDGLKLRAIEEIFKAFKDTSAYYLYQGLHSENDTIVRNCIYLFGQLEYTKARDTLRFMLGQRPDDKITGVLIYALGKLKDTLAVPIIFTYYNHKKERMRLRVAEALQNIKDTLGLQVLIPLLFDSSYLVKIASMEGIANLGMKGLERVESELAKTQKNEGRTIFIKTICQTYNKLESENKTPELKKRLANIAQRYINSDYPALKKEAQRLIDLIEGRGMLKPDEIFLLPKDIMD</sequence>
<evidence type="ECO:0000313" key="1">
    <source>
        <dbReference type="EMBL" id="HDY59372.1"/>
    </source>
</evidence>